<dbReference type="AlphaFoldDB" id="A0A919SVN3"/>
<keyword evidence="3" id="KW-1185">Reference proteome</keyword>
<feature type="domain" description="Beta galactosidase small chain/" evidence="1">
    <location>
        <begin position="3"/>
        <end position="60"/>
    </location>
</feature>
<dbReference type="Proteomes" id="UP000681340">
    <property type="component" value="Unassembled WGS sequence"/>
</dbReference>
<dbReference type="SUPFAM" id="SSF74650">
    <property type="entry name" value="Galactose mutarotase-like"/>
    <property type="match status" value="1"/>
</dbReference>
<dbReference type="Gene3D" id="2.70.98.10">
    <property type="match status" value="1"/>
</dbReference>
<dbReference type="GO" id="GO:0004565">
    <property type="term" value="F:beta-galactosidase activity"/>
    <property type="evidence" value="ECO:0007669"/>
    <property type="project" value="InterPro"/>
</dbReference>
<sequence>MRRWTSADLAAARHPYELRPSSLVHINVDLGQNGPGSASCGPGVLPQYRLAADRGYTFGMEFRSLGAARPVTR</sequence>
<protein>
    <recommendedName>
        <fullName evidence="1">Beta galactosidase small chain/ domain-containing protein</fullName>
    </recommendedName>
</protein>
<reference evidence="2" key="1">
    <citation type="submission" date="2021-03" db="EMBL/GenBank/DDBJ databases">
        <title>Whole genome shotgun sequence of Actinoplanes auranticolor NBRC 12245.</title>
        <authorList>
            <person name="Komaki H."/>
            <person name="Tamura T."/>
        </authorList>
    </citation>
    <scope>NUCLEOTIDE SEQUENCE</scope>
    <source>
        <strain evidence="2">NBRC 12245</strain>
    </source>
</reference>
<evidence type="ECO:0000313" key="3">
    <source>
        <dbReference type="Proteomes" id="UP000681340"/>
    </source>
</evidence>
<dbReference type="InterPro" id="IPR014718">
    <property type="entry name" value="GH-type_carb-bd"/>
</dbReference>
<evidence type="ECO:0000313" key="2">
    <source>
        <dbReference type="EMBL" id="GIM79471.1"/>
    </source>
</evidence>
<evidence type="ECO:0000259" key="1">
    <source>
        <dbReference type="Pfam" id="PF02929"/>
    </source>
</evidence>
<dbReference type="GO" id="GO:0005975">
    <property type="term" value="P:carbohydrate metabolic process"/>
    <property type="evidence" value="ECO:0007669"/>
    <property type="project" value="InterPro"/>
</dbReference>
<accession>A0A919SVN3</accession>
<dbReference type="InterPro" id="IPR011013">
    <property type="entry name" value="Gal_mutarotase_sf_dom"/>
</dbReference>
<dbReference type="InterPro" id="IPR004199">
    <property type="entry name" value="B-gal_small/dom_5"/>
</dbReference>
<name>A0A919SVN3_9ACTN</name>
<proteinExistence type="predicted"/>
<comment type="caution">
    <text evidence="2">The sequence shown here is derived from an EMBL/GenBank/DDBJ whole genome shotgun (WGS) entry which is preliminary data.</text>
</comment>
<dbReference type="GO" id="GO:0030246">
    <property type="term" value="F:carbohydrate binding"/>
    <property type="evidence" value="ECO:0007669"/>
    <property type="project" value="InterPro"/>
</dbReference>
<organism evidence="2 3">
    <name type="scientific">Actinoplanes auranticolor</name>
    <dbReference type="NCBI Taxonomy" id="47988"/>
    <lineage>
        <taxon>Bacteria</taxon>
        <taxon>Bacillati</taxon>
        <taxon>Actinomycetota</taxon>
        <taxon>Actinomycetes</taxon>
        <taxon>Micromonosporales</taxon>
        <taxon>Micromonosporaceae</taxon>
        <taxon>Actinoplanes</taxon>
    </lineage>
</organism>
<dbReference type="Pfam" id="PF02929">
    <property type="entry name" value="Bgal_small_N"/>
    <property type="match status" value="1"/>
</dbReference>
<dbReference type="EMBL" id="BOQL01000082">
    <property type="protein sequence ID" value="GIM79471.1"/>
    <property type="molecule type" value="Genomic_DNA"/>
</dbReference>
<gene>
    <name evidence="2" type="ORF">Aau02nite_85950</name>
</gene>
<dbReference type="GO" id="GO:0009341">
    <property type="term" value="C:beta-galactosidase complex"/>
    <property type="evidence" value="ECO:0007669"/>
    <property type="project" value="InterPro"/>
</dbReference>